<evidence type="ECO:0000313" key="2">
    <source>
        <dbReference type="EMBL" id="UWX64751.1"/>
    </source>
</evidence>
<evidence type="ECO:0000256" key="1">
    <source>
        <dbReference type="SAM" id="MobiDB-lite"/>
    </source>
</evidence>
<gene>
    <name evidence="2" type="ORF">N0D28_03570</name>
</gene>
<keyword evidence="3" id="KW-1185">Reference proteome</keyword>
<organism evidence="2 3">
    <name type="scientific">Deinococcus rubellus</name>
    <dbReference type="NCBI Taxonomy" id="1889240"/>
    <lineage>
        <taxon>Bacteria</taxon>
        <taxon>Thermotogati</taxon>
        <taxon>Deinococcota</taxon>
        <taxon>Deinococci</taxon>
        <taxon>Deinococcales</taxon>
        <taxon>Deinococcaceae</taxon>
        <taxon>Deinococcus</taxon>
    </lineage>
</organism>
<sequence>MTQTSNPRSPDNLPLNPVHRKFGARVSTIVPTFEVGDATFETRVLVVGEDRQITTIQRSLPQAEKDEAGQDKDLTPEQQDATLVGMVDIMVKVLQPRFLSSENPELTKENITEAWMFDNLTSNDIGPLLYLLRKGTYQPEEPEDEGAESPNADQ</sequence>
<protein>
    <recommendedName>
        <fullName evidence="4">Tail assembly chaperone</fullName>
    </recommendedName>
</protein>
<dbReference type="EMBL" id="CP104213">
    <property type="protein sequence ID" value="UWX64751.1"/>
    <property type="molecule type" value="Genomic_DNA"/>
</dbReference>
<feature type="compositionally biased region" description="Basic and acidic residues" evidence="1">
    <location>
        <begin position="63"/>
        <end position="75"/>
    </location>
</feature>
<name>A0ABY5YII7_9DEIO</name>
<proteinExistence type="predicted"/>
<feature type="region of interest" description="Disordered" evidence="1">
    <location>
        <begin position="57"/>
        <end position="78"/>
    </location>
</feature>
<dbReference type="Proteomes" id="UP001060261">
    <property type="component" value="Chromosome"/>
</dbReference>
<accession>A0ABY5YII7</accession>
<reference evidence="2" key="1">
    <citation type="submission" date="2022-09" db="EMBL/GenBank/DDBJ databases">
        <title>genome sequence of Deinococcus rubellus.</title>
        <authorList>
            <person name="Srinivasan S."/>
        </authorList>
    </citation>
    <scope>NUCLEOTIDE SEQUENCE</scope>
    <source>
        <strain evidence="2">Ant6</strain>
    </source>
</reference>
<evidence type="ECO:0008006" key="4">
    <source>
        <dbReference type="Google" id="ProtNLM"/>
    </source>
</evidence>
<evidence type="ECO:0000313" key="3">
    <source>
        <dbReference type="Proteomes" id="UP001060261"/>
    </source>
</evidence>
<feature type="region of interest" description="Disordered" evidence="1">
    <location>
        <begin position="135"/>
        <end position="154"/>
    </location>
</feature>
<dbReference type="RefSeq" id="WP_260561012.1">
    <property type="nucleotide sequence ID" value="NZ_BAABEC010000009.1"/>
</dbReference>